<evidence type="ECO:0000256" key="6">
    <source>
        <dbReference type="ARBA" id="ARBA00022747"/>
    </source>
</evidence>
<evidence type="ECO:0000256" key="5">
    <source>
        <dbReference type="ARBA" id="ARBA00022741"/>
    </source>
</evidence>
<dbReference type="GO" id="GO:0005524">
    <property type="term" value="F:ATP binding"/>
    <property type="evidence" value="ECO:0007669"/>
    <property type="project" value="UniProtKB-KW"/>
</dbReference>
<keyword evidence="7" id="KW-0255">Endonuclease</keyword>
<keyword evidence="10" id="KW-0238">DNA-binding</keyword>
<accession>A0AAP5AE97</accession>
<evidence type="ECO:0000256" key="9">
    <source>
        <dbReference type="ARBA" id="ARBA00022840"/>
    </source>
</evidence>
<comment type="similarity">
    <text evidence="2">Belongs to the HsdR family.</text>
</comment>
<keyword evidence="5" id="KW-0547">Nucleotide-binding</keyword>
<dbReference type="InterPro" id="IPR051268">
    <property type="entry name" value="Type-I_R_enzyme_R_subunit"/>
</dbReference>
<dbReference type="InterPro" id="IPR007409">
    <property type="entry name" value="Restrct_endonuc_type1_HsdR_N"/>
</dbReference>
<evidence type="ECO:0000256" key="7">
    <source>
        <dbReference type="ARBA" id="ARBA00022759"/>
    </source>
</evidence>
<keyword evidence="9" id="KW-0067">ATP-binding</keyword>
<reference evidence="13" key="1">
    <citation type="submission" date="2023-07" db="EMBL/GenBank/DDBJ databases">
        <title>Functional and genomic diversity of the sorghum phyllosphere microbiome.</title>
        <authorList>
            <person name="Shade A."/>
        </authorList>
    </citation>
    <scope>NUCLEOTIDE SEQUENCE</scope>
    <source>
        <strain evidence="13">SORGH_AS_0457</strain>
    </source>
</reference>
<evidence type="ECO:0000313" key="14">
    <source>
        <dbReference type="Proteomes" id="UP001226084"/>
    </source>
</evidence>
<evidence type="ECO:0000256" key="1">
    <source>
        <dbReference type="ARBA" id="ARBA00000851"/>
    </source>
</evidence>
<dbReference type="GO" id="GO:0009307">
    <property type="term" value="P:DNA restriction-modification system"/>
    <property type="evidence" value="ECO:0007669"/>
    <property type="project" value="UniProtKB-KW"/>
</dbReference>
<feature type="domain" description="Restriction endonuclease type I HsdR N-terminal" evidence="12">
    <location>
        <begin position="13"/>
        <end position="168"/>
    </location>
</feature>
<keyword evidence="4" id="KW-0540">Nuclease</keyword>
<dbReference type="AlphaFoldDB" id="A0AAP5AE97"/>
<sequence>MNTPHSRFGVRDSVLGWLRRLGWNPLDEGAVAALRGEHHSALLERRLLPWLRRYRYEWEGERVALSPTSFDRIIAEAETCCHSLDWVASSSAVHRLLVHGVHTELELPNGCRTSVPVPLIDWEHVQRNHWDVADAMRTDLRLAAPGDPSDGHVRELVGYVNGIPLVVLACVERDAYKRWGTVEDGIRHLLRGLGSMPINPPVQHAQLLLSLDRRGGRHAAVGTPSHAWVKWREHGWSPAAQTHLRDAALPFSDVPLDPPWATHAELLHGVLSPPRFLQLIRHFLREGRSGRRCLVRSHQFFAVQCALQALSTRDASGRRTGGQLCLATGSGLQRTRQWLLQAMRADAAFRPIRVLQPLTRLTPPPEDRRQRPGPLPADQLTEFLAGRGPSLHEVPLRILRGWARRTRLPGADDEMAATEDDIVLLVDADFWDSDPVLLRRLRRCLPQATWLTLVAAPVTAPVSGLDPGPRLYEYPPEHAVADGVVVQAWRDVGPKPEGDSPSRRVAQVATAISQHFHDLVRLAERGLRATLLVRTVHQALDYQRALAVDGRLKTHVAGFDNRGLPMDRGSERIPPEVELVIVHGELPATQDARWAVLYVDRALTAPERLRAVGMINAPHPDKRTAMLVDFHTDDRPAAAPPEWLPLPVQDNHPALGIQRQRLHSLLPADAAEDFHACRDYLVPDWDIGPHGDDIDLHRHRRDLLHGRVTAFGQRLQVAISAETALTGEPSLLGGQYRALLHRFSLLRDAVSRLALEDDRFNAEDRRVRHWAREQAAQVCEQPIDYQLLGPLEPVEPTAAQSVNQLYTRLRQRLEAGGLDADAVERGRTTLRQVLVDFGTAQARFAALQALEPALENPPQAVDTDAPSSRGLLVLRSLFDTTLNTEMYEQLGRRIDALVAIGQQQPLHQFDAYVRDRLEQMLRGHLRDPQLAAVVHAVVLCGPHWPCHGMTGGT</sequence>
<evidence type="ECO:0000259" key="12">
    <source>
        <dbReference type="Pfam" id="PF04313"/>
    </source>
</evidence>
<protein>
    <recommendedName>
        <fullName evidence="3">type I site-specific deoxyribonuclease</fullName>
        <ecNumber evidence="3">3.1.21.3</ecNumber>
    </recommendedName>
</protein>
<dbReference type="Gene3D" id="3.90.1570.50">
    <property type="match status" value="1"/>
</dbReference>
<dbReference type="GO" id="GO:0003677">
    <property type="term" value="F:DNA binding"/>
    <property type="evidence" value="ECO:0007669"/>
    <property type="project" value="UniProtKB-KW"/>
</dbReference>
<evidence type="ECO:0000256" key="11">
    <source>
        <dbReference type="SAM" id="MobiDB-lite"/>
    </source>
</evidence>
<dbReference type="PANTHER" id="PTHR30195">
    <property type="entry name" value="TYPE I SITE-SPECIFIC DEOXYRIBONUCLEASE PROTEIN SUBUNIT M AND R"/>
    <property type="match status" value="1"/>
</dbReference>
<dbReference type="Proteomes" id="UP001226084">
    <property type="component" value="Unassembled WGS sequence"/>
</dbReference>
<feature type="region of interest" description="Disordered" evidence="11">
    <location>
        <begin position="359"/>
        <end position="379"/>
    </location>
</feature>
<dbReference type="EMBL" id="JAUTAS010000001">
    <property type="protein sequence ID" value="MDQ1107019.1"/>
    <property type="molecule type" value="Genomic_DNA"/>
</dbReference>
<keyword evidence="8" id="KW-0378">Hydrolase</keyword>
<proteinExistence type="inferred from homology"/>
<evidence type="ECO:0000256" key="4">
    <source>
        <dbReference type="ARBA" id="ARBA00022722"/>
    </source>
</evidence>
<evidence type="ECO:0000313" key="13">
    <source>
        <dbReference type="EMBL" id="MDQ1107019.1"/>
    </source>
</evidence>
<name>A0AAP5AE97_9GAMM</name>
<gene>
    <name evidence="13" type="ORF">QE424_000178</name>
</gene>
<organism evidence="13 14">
    <name type="scientific">Stenotrophomonas rhizophila</name>
    <dbReference type="NCBI Taxonomy" id="216778"/>
    <lineage>
        <taxon>Bacteria</taxon>
        <taxon>Pseudomonadati</taxon>
        <taxon>Pseudomonadota</taxon>
        <taxon>Gammaproteobacteria</taxon>
        <taxon>Lysobacterales</taxon>
        <taxon>Lysobacteraceae</taxon>
        <taxon>Stenotrophomonas</taxon>
    </lineage>
</organism>
<dbReference type="EC" id="3.1.21.3" evidence="3"/>
<evidence type="ECO:0000256" key="10">
    <source>
        <dbReference type="ARBA" id="ARBA00023125"/>
    </source>
</evidence>
<dbReference type="PANTHER" id="PTHR30195:SF15">
    <property type="entry name" value="TYPE I RESTRICTION ENZYME HINDI ENDONUCLEASE SUBUNIT"/>
    <property type="match status" value="1"/>
</dbReference>
<dbReference type="GO" id="GO:0009035">
    <property type="term" value="F:type I site-specific deoxyribonuclease activity"/>
    <property type="evidence" value="ECO:0007669"/>
    <property type="project" value="UniProtKB-EC"/>
</dbReference>
<comment type="caution">
    <text evidence="13">The sequence shown here is derived from an EMBL/GenBank/DDBJ whole genome shotgun (WGS) entry which is preliminary data.</text>
</comment>
<keyword evidence="6" id="KW-0680">Restriction system</keyword>
<evidence type="ECO:0000256" key="8">
    <source>
        <dbReference type="ARBA" id="ARBA00022801"/>
    </source>
</evidence>
<evidence type="ECO:0000256" key="3">
    <source>
        <dbReference type="ARBA" id="ARBA00012654"/>
    </source>
</evidence>
<dbReference type="RefSeq" id="WP_307105703.1">
    <property type="nucleotide sequence ID" value="NZ_JAUTAS010000001.1"/>
</dbReference>
<evidence type="ECO:0000256" key="2">
    <source>
        <dbReference type="ARBA" id="ARBA00008598"/>
    </source>
</evidence>
<comment type="catalytic activity">
    <reaction evidence="1">
        <text>Endonucleolytic cleavage of DNA to give random double-stranded fragments with terminal 5'-phosphates, ATP is simultaneously hydrolyzed.</text>
        <dbReference type="EC" id="3.1.21.3"/>
    </reaction>
</comment>
<dbReference type="Pfam" id="PF04313">
    <property type="entry name" value="HSDR_N"/>
    <property type="match status" value="1"/>
</dbReference>